<evidence type="ECO:0000256" key="7">
    <source>
        <dbReference type="ARBA" id="ARBA00022989"/>
    </source>
</evidence>
<evidence type="ECO:0000256" key="10">
    <source>
        <dbReference type="ARBA" id="ARBA00023180"/>
    </source>
</evidence>
<evidence type="ECO:0000256" key="11">
    <source>
        <dbReference type="RuleBase" id="RU363063"/>
    </source>
</evidence>
<keyword evidence="7 11" id="KW-1133">Transmembrane helix</keyword>
<dbReference type="OrthoDB" id="5512589at2759"/>
<evidence type="ECO:0000256" key="4">
    <source>
        <dbReference type="ARBA" id="ARBA00022679"/>
    </source>
</evidence>
<dbReference type="GO" id="GO:0006493">
    <property type="term" value="P:protein O-linked glycosylation"/>
    <property type="evidence" value="ECO:0007669"/>
    <property type="project" value="TreeGrafter"/>
</dbReference>
<accession>A0A835CQ08</accession>
<keyword evidence="6 11" id="KW-0735">Signal-anchor</keyword>
<proteinExistence type="inferred from homology"/>
<organism evidence="12 13">
    <name type="scientific">Aphidius gifuensis</name>
    <name type="common">Parasitoid wasp</name>
    <dbReference type="NCBI Taxonomy" id="684658"/>
    <lineage>
        <taxon>Eukaryota</taxon>
        <taxon>Metazoa</taxon>
        <taxon>Ecdysozoa</taxon>
        <taxon>Arthropoda</taxon>
        <taxon>Hexapoda</taxon>
        <taxon>Insecta</taxon>
        <taxon>Pterygota</taxon>
        <taxon>Neoptera</taxon>
        <taxon>Endopterygota</taxon>
        <taxon>Hymenoptera</taxon>
        <taxon>Apocrita</taxon>
        <taxon>Ichneumonoidea</taxon>
        <taxon>Braconidae</taxon>
        <taxon>Aphidiinae</taxon>
        <taxon>Aphidius</taxon>
    </lineage>
</organism>
<dbReference type="FunFam" id="3.90.550.50:FF:000001">
    <property type="entry name" value="Hexosyltransferase"/>
    <property type="match status" value="1"/>
</dbReference>
<dbReference type="Gene3D" id="3.90.550.50">
    <property type="match status" value="1"/>
</dbReference>
<dbReference type="AlphaFoldDB" id="A0A835CQ08"/>
<keyword evidence="13" id="KW-1185">Reference proteome</keyword>
<dbReference type="GO" id="GO:0016758">
    <property type="term" value="F:hexosyltransferase activity"/>
    <property type="evidence" value="ECO:0007669"/>
    <property type="project" value="InterPro"/>
</dbReference>
<keyword evidence="5 11" id="KW-0812">Transmembrane</keyword>
<reference evidence="12 13" key="1">
    <citation type="submission" date="2020-08" db="EMBL/GenBank/DDBJ databases">
        <title>Aphidius gifuensis genome sequencing and assembly.</title>
        <authorList>
            <person name="Du Z."/>
        </authorList>
    </citation>
    <scope>NUCLEOTIDE SEQUENCE [LARGE SCALE GENOMIC DNA]</scope>
    <source>
        <strain evidence="12">YNYX2018</strain>
        <tissue evidence="12">Adults</tissue>
    </source>
</reference>
<dbReference type="Proteomes" id="UP000639338">
    <property type="component" value="Unassembled WGS sequence"/>
</dbReference>
<protein>
    <recommendedName>
        <fullName evidence="11">Hexosyltransferase</fullName>
        <ecNumber evidence="11">2.4.1.-</ecNumber>
    </recommendedName>
</protein>
<evidence type="ECO:0000313" key="13">
    <source>
        <dbReference type="Proteomes" id="UP000639338"/>
    </source>
</evidence>
<sequence>MNHFFKLRSRVLQSLILGFICITFYTYYWTTDDQELRPYILGANISASALIQAPPIQNLSLETTLTVSNTKNTTIETVSTQQQQQLNNSHNINNALSQSGSTSYSTLITNTNVNITTATINNDTTIQQTKKSIIETTSTTTNIIIDEASARAIYQSGHYMNASTNCPNNGENMNLIIVVMSAPGNIEARTGIRQTWGHFGQRSDMSVVFIIGQTNNTKLEKIINNENALYGDIISGKFYDSYSNLTLKTISTLEWTNKYCSKAKFLLKTDDDMFINVPRLLSFIKKHDKIKNIIYGRLAKKWKPIRNKKSKYYVSQGQFKSQYFPDFTTGPAYLLSNDIINRLYEAALNQTYLKLEDVFTTGIVAQKIGIKRVHANEFLNKRISYSPCNVQHGISIHMVKYGEQFDLWKKLLDGKSKCN</sequence>
<evidence type="ECO:0000256" key="5">
    <source>
        <dbReference type="ARBA" id="ARBA00022692"/>
    </source>
</evidence>
<keyword evidence="10" id="KW-0325">Glycoprotein</keyword>
<dbReference type="PANTHER" id="PTHR11214">
    <property type="entry name" value="BETA-1,3-N-ACETYLGLUCOSAMINYLTRANSFERASE"/>
    <property type="match status" value="1"/>
</dbReference>
<keyword evidence="9 11" id="KW-0472">Membrane</keyword>
<dbReference type="PANTHER" id="PTHR11214:SF379">
    <property type="entry name" value="HEXOSYLTRANSFERASE-RELATED"/>
    <property type="match status" value="1"/>
</dbReference>
<keyword evidence="8 11" id="KW-0333">Golgi apparatus</keyword>
<name>A0A835CQ08_APHGI</name>
<keyword evidence="4" id="KW-0808">Transferase</keyword>
<dbReference type="EC" id="2.4.1.-" evidence="11"/>
<comment type="similarity">
    <text evidence="2 11">Belongs to the glycosyltransferase 31 family.</text>
</comment>
<dbReference type="InterPro" id="IPR002659">
    <property type="entry name" value="Glyco_trans_31"/>
</dbReference>
<keyword evidence="3 11" id="KW-0328">Glycosyltransferase</keyword>
<evidence type="ECO:0000256" key="6">
    <source>
        <dbReference type="ARBA" id="ARBA00022968"/>
    </source>
</evidence>
<comment type="caution">
    <text evidence="12">The sequence shown here is derived from an EMBL/GenBank/DDBJ whole genome shotgun (WGS) entry which is preliminary data.</text>
</comment>
<comment type="subcellular location">
    <subcellularLocation>
        <location evidence="1 11">Golgi apparatus membrane</location>
        <topology evidence="1 11">Single-pass type II membrane protein</topology>
    </subcellularLocation>
</comment>
<evidence type="ECO:0000256" key="1">
    <source>
        <dbReference type="ARBA" id="ARBA00004323"/>
    </source>
</evidence>
<evidence type="ECO:0000256" key="9">
    <source>
        <dbReference type="ARBA" id="ARBA00023136"/>
    </source>
</evidence>
<evidence type="ECO:0000256" key="8">
    <source>
        <dbReference type="ARBA" id="ARBA00023034"/>
    </source>
</evidence>
<evidence type="ECO:0000256" key="2">
    <source>
        <dbReference type="ARBA" id="ARBA00008661"/>
    </source>
</evidence>
<evidence type="ECO:0000313" key="12">
    <source>
        <dbReference type="EMBL" id="KAF7989688.1"/>
    </source>
</evidence>
<dbReference type="Pfam" id="PF01762">
    <property type="entry name" value="Galactosyl_T"/>
    <property type="match status" value="1"/>
</dbReference>
<dbReference type="GO" id="GO:0000139">
    <property type="term" value="C:Golgi membrane"/>
    <property type="evidence" value="ECO:0007669"/>
    <property type="project" value="UniProtKB-SubCell"/>
</dbReference>
<evidence type="ECO:0000256" key="3">
    <source>
        <dbReference type="ARBA" id="ARBA00022676"/>
    </source>
</evidence>
<dbReference type="EMBL" id="JACMRX010000005">
    <property type="protein sequence ID" value="KAF7989688.1"/>
    <property type="molecule type" value="Genomic_DNA"/>
</dbReference>
<feature type="transmembrane region" description="Helical" evidence="11">
    <location>
        <begin position="12"/>
        <end position="30"/>
    </location>
</feature>
<gene>
    <name evidence="12" type="ORF">HCN44_008362</name>
</gene>